<dbReference type="GeneID" id="8246734"/>
<reference evidence="3 4" key="1">
    <citation type="journal article" date="2009" name="Science">
        <title>Green evolution and dynamic adaptations revealed by genomes of the marine picoeukaryotes Micromonas.</title>
        <authorList>
            <person name="Worden A.Z."/>
            <person name="Lee J.H."/>
            <person name="Mock T."/>
            <person name="Rouze P."/>
            <person name="Simmons M.P."/>
            <person name="Aerts A.L."/>
            <person name="Allen A.E."/>
            <person name="Cuvelier M.L."/>
            <person name="Derelle E."/>
            <person name="Everett M.V."/>
            <person name="Foulon E."/>
            <person name="Grimwood J."/>
            <person name="Gundlach H."/>
            <person name="Henrissat B."/>
            <person name="Napoli C."/>
            <person name="McDonald S.M."/>
            <person name="Parker M.S."/>
            <person name="Rombauts S."/>
            <person name="Salamov A."/>
            <person name="Von Dassow P."/>
            <person name="Badger J.H."/>
            <person name="Coutinho P.M."/>
            <person name="Demir E."/>
            <person name="Dubchak I."/>
            <person name="Gentemann C."/>
            <person name="Eikrem W."/>
            <person name="Gready J.E."/>
            <person name="John U."/>
            <person name="Lanier W."/>
            <person name="Lindquist E.A."/>
            <person name="Lucas S."/>
            <person name="Mayer K.F."/>
            <person name="Moreau H."/>
            <person name="Not F."/>
            <person name="Otillar R."/>
            <person name="Panaud O."/>
            <person name="Pangilinan J."/>
            <person name="Paulsen I."/>
            <person name="Piegu B."/>
            <person name="Poliakov A."/>
            <person name="Robbens S."/>
            <person name="Schmutz J."/>
            <person name="Toulza E."/>
            <person name="Wyss T."/>
            <person name="Zelensky A."/>
            <person name="Zhou K."/>
            <person name="Armbrust E.V."/>
            <person name="Bhattacharya D."/>
            <person name="Goodenough U.W."/>
            <person name="Van de Peer Y."/>
            <person name="Grigoriev I.V."/>
        </authorList>
    </citation>
    <scope>NUCLEOTIDE SEQUENCE [LARGE SCALE GENOMIC DNA]</scope>
    <source>
        <strain evidence="4">RCC299 / NOUM17</strain>
    </source>
</reference>
<feature type="chain" id="PRO_5002909496" description="FZ domain-containing protein" evidence="2">
    <location>
        <begin position="23"/>
        <end position="357"/>
    </location>
</feature>
<keyword evidence="4" id="KW-1185">Reference proteome</keyword>
<feature type="region of interest" description="Disordered" evidence="1">
    <location>
        <begin position="25"/>
        <end position="84"/>
    </location>
</feature>
<organism evidence="3 4">
    <name type="scientific">Micromonas commoda (strain RCC299 / NOUM17 / CCMP2709)</name>
    <name type="common">Picoplanktonic green alga</name>
    <dbReference type="NCBI Taxonomy" id="296587"/>
    <lineage>
        <taxon>Eukaryota</taxon>
        <taxon>Viridiplantae</taxon>
        <taxon>Chlorophyta</taxon>
        <taxon>Mamiellophyceae</taxon>
        <taxon>Mamiellales</taxon>
        <taxon>Mamiellaceae</taxon>
        <taxon>Micromonas</taxon>
    </lineage>
</organism>
<dbReference type="AlphaFoldDB" id="C1FIF6"/>
<evidence type="ECO:0000256" key="2">
    <source>
        <dbReference type="SAM" id="SignalP"/>
    </source>
</evidence>
<sequence>MTSRRQALTLLALLVALGVANAQISTVDPNTGGGGTGGGGTGTGGGDASGGGAGAPAGDDAGAGDDTPPPPPPPPPPPQVTMYGSIPLVEGRDHVGPVSEQTGYRYKDLQDVIDAAEADPRVETRDALVEKYGEFGEDTASNETGADGEEKEKPSPLSFLYGVDESSAEFNKRLICRRGCVDPLLDVNLVWCAGVVNYAFCNRTITGPSEVSVLNMESGAIAAYMSLSRKVPNTDSACKMMLRSWMCYEFFNRCNADGTQFYPVCYTTCQAARFACGNPDWIDCDEEVEELEGGYPDEWRGPDGSYIRGLKPDGQMGNPVFEQDALRCTGGSGRRYGAAPAFAAFVSSLVSVVLLVS</sequence>
<dbReference type="RefSeq" id="XP_002508456.1">
    <property type="nucleotide sequence ID" value="XM_002508410.1"/>
</dbReference>
<name>C1FIF6_MICCC</name>
<dbReference type="InParanoid" id="C1FIF6"/>
<feature type="region of interest" description="Disordered" evidence="1">
    <location>
        <begin position="135"/>
        <end position="157"/>
    </location>
</feature>
<evidence type="ECO:0000256" key="1">
    <source>
        <dbReference type="SAM" id="MobiDB-lite"/>
    </source>
</evidence>
<gene>
    <name evidence="3" type="ORF">MICPUN_61858</name>
</gene>
<evidence type="ECO:0000313" key="4">
    <source>
        <dbReference type="Proteomes" id="UP000002009"/>
    </source>
</evidence>
<feature type="compositionally biased region" description="Low complexity" evidence="1">
    <location>
        <begin position="56"/>
        <end position="66"/>
    </location>
</feature>
<protein>
    <recommendedName>
        <fullName evidence="5">FZ domain-containing protein</fullName>
    </recommendedName>
</protein>
<feature type="compositionally biased region" description="Pro residues" evidence="1">
    <location>
        <begin position="67"/>
        <end position="79"/>
    </location>
</feature>
<dbReference type="KEGG" id="mis:MICPUN_61858"/>
<dbReference type="InterPro" id="IPR036790">
    <property type="entry name" value="Frizzled_dom_sf"/>
</dbReference>
<accession>C1FIF6</accession>
<feature type="signal peptide" evidence="2">
    <location>
        <begin position="1"/>
        <end position="22"/>
    </location>
</feature>
<dbReference type="Proteomes" id="UP000002009">
    <property type="component" value="Chromosome 10"/>
</dbReference>
<dbReference type="SUPFAM" id="SSF101447">
    <property type="entry name" value="Formin homology 2 domain (FH2 domain)"/>
    <property type="match status" value="1"/>
</dbReference>
<proteinExistence type="predicted"/>
<dbReference type="EMBL" id="CP001576">
    <property type="protein sequence ID" value="ACO69714.1"/>
    <property type="molecule type" value="Genomic_DNA"/>
</dbReference>
<dbReference type="Gene3D" id="1.10.2000.10">
    <property type="entry name" value="Frizzled cysteine-rich domain"/>
    <property type="match status" value="1"/>
</dbReference>
<keyword evidence="2" id="KW-0732">Signal</keyword>
<evidence type="ECO:0000313" key="3">
    <source>
        <dbReference type="EMBL" id="ACO69714.1"/>
    </source>
</evidence>
<dbReference type="OrthoDB" id="10684785at2759"/>
<dbReference type="SUPFAM" id="SSF63501">
    <property type="entry name" value="Frizzled cysteine-rich domain"/>
    <property type="match status" value="1"/>
</dbReference>
<evidence type="ECO:0008006" key="5">
    <source>
        <dbReference type="Google" id="ProtNLM"/>
    </source>
</evidence>
<feature type="compositionally biased region" description="Gly residues" evidence="1">
    <location>
        <begin position="31"/>
        <end position="55"/>
    </location>
</feature>